<dbReference type="InterPro" id="IPR004045">
    <property type="entry name" value="Glutathione_S-Trfase_N"/>
</dbReference>
<dbReference type="CDD" id="cd00570">
    <property type="entry name" value="GST_N_family"/>
    <property type="match status" value="1"/>
</dbReference>
<dbReference type="GO" id="GO:0016034">
    <property type="term" value="F:maleylacetoacetate isomerase activity"/>
    <property type="evidence" value="ECO:0007669"/>
    <property type="project" value="TreeGrafter"/>
</dbReference>
<dbReference type="GO" id="GO:0006559">
    <property type="term" value="P:L-phenylalanine catabolic process"/>
    <property type="evidence" value="ECO:0007669"/>
    <property type="project" value="TreeGrafter"/>
</dbReference>
<dbReference type="PROSITE" id="PS50404">
    <property type="entry name" value="GST_NTER"/>
    <property type="match status" value="1"/>
</dbReference>
<dbReference type="InterPro" id="IPR004046">
    <property type="entry name" value="GST_C"/>
</dbReference>
<dbReference type="Gene3D" id="3.40.30.10">
    <property type="entry name" value="Glutaredoxin"/>
    <property type="match status" value="1"/>
</dbReference>
<dbReference type="InterPro" id="IPR036282">
    <property type="entry name" value="Glutathione-S-Trfase_C_sf"/>
</dbReference>
<evidence type="ECO:0000313" key="1">
    <source>
        <dbReference type="EMBL" id="CAB3996962.1"/>
    </source>
</evidence>
<proteinExistence type="predicted"/>
<dbReference type="Proteomes" id="UP001152795">
    <property type="component" value="Unassembled WGS sequence"/>
</dbReference>
<dbReference type="SFLD" id="SFLDG00358">
    <property type="entry name" value="Main_(cytGST)"/>
    <property type="match status" value="1"/>
</dbReference>
<dbReference type="GO" id="GO:0004364">
    <property type="term" value="F:glutathione transferase activity"/>
    <property type="evidence" value="ECO:0007669"/>
    <property type="project" value="TreeGrafter"/>
</dbReference>
<dbReference type="PANTHER" id="PTHR42673">
    <property type="entry name" value="MALEYLACETOACETATE ISOMERASE"/>
    <property type="match status" value="1"/>
</dbReference>
<reference evidence="1" key="1">
    <citation type="submission" date="2020-04" db="EMBL/GenBank/DDBJ databases">
        <authorList>
            <person name="Alioto T."/>
            <person name="Alioto T."/>
            <person name="Gomez Garrido J."/>
        </authorList>
    </citation>
    <scope>NUCLEOTIDE SEQUENCE</scope>
    <source>
        <strain evidence="1">A484AB</strain>
    </source>
</reference>
<dbReference type="Pfam" id="PF14497">
    <property type="entry name" value="GST_C_3"/>
    <property type="match status" value="1"/>
</dbReference>
<dbReference type="Pfam" id="PF13417">
    <property type="entry name" value="GST_N_3"/>
    <property type="match status" value="1"/>
</dbReference>
<dbReference type="Gene3D" id="1.20.1050.10">
    <property type="match status" value="1"/>
</dbReference>
<dbReference type="AlphaFoldDB" id="A0A7D9I2P0"/>
<dbReference type="SUPFAM" id="SSF52833">
    <property type="entry name" value="Thioredoxin-like"/>
    <property type="match status" value="1"/>
</dbReference>
<dbReference type="GO" id="GO:0005739">
    <property type="term" value="C:mitochondrion"/>
    <property type="evidence" value="ECO:0007669"/>
    <property type="project" value="TreeGrafter"/>
</dbReference>
<dbReference type="InterPro" id="IPR010987">
    <property type="entry name" value="Glutathione-S-Trfase_C-like"/>
</dbReference>
<keyword evidence="2" id="KW-1185">Reference proteome</keyword>
<comment type="caution">
    <text evidence="1">The sequence shown here is derived from an EMBL/GenBank/DDBJ whole genome shotgun (WGS) entry which is preliminary data.</text>
</comment>
<dbReference type="OrthoDB" id="2309723at2759"/>
<accession>A0A7D9I2P0</accession>
<evidence type="ECO:0000313" key="2">
    <source>
        <dbReference type="Proteomes" id="UP001152795"/>
    </source>
</evidence>
<dbReference type="GO" id="GO:0006749">
    <property type="term" value="P:glutathione metabolic process"/>
    <property type="evidence" value="ECO:0007669"/>
    <property type="project" value="TreeGrafter"/>
</dbReference>
<dbReference type="SUPFAM" id="SSF47616">
    <property type="entry name" value="GST C-terminal domain-like"/>
    <property type="match status" value="1"/>
</dbReference>
<name>A0A7D9I2P0_PARCT</name>
<sequence length="249" mass="29161">MAESSLQSQCESRSFSLFWGSGSVPCWRVMICLEEKGLREYNSKQLSFLNQDHKSDEVVDINPRGQLPAFKHDDTILNESLGICHYLEDTFPDKGTKLLPDDQKEKALALQRVYEALTFQRKWQQVLYYVVHTPADETKQDVMTKNKKELIEELQLWETYLQSHKGDFYLTGSKFTMADAVFFPQLAIIIRMHPNLSKTFPLMGDYYNRLSQRKSIQDTWPPHWKEVGGQDLFDEKFDPHDFDVTRFFG</sequence>
<dbReference type="FunFam" id="3.40.30.10:FF:000221">
    <property type="entry name" value="Glutathione S-transferase rho"/>
    <property type="match status" value="1"/>
</dbReference>
<dbReference type="PANTHER" id="PTHR42673:SF4">
    <property type="entry name" value="MALEYLACETOACETATE ISOMERASE"/>
    <property type="match status" value="1"/>
</dbReference>
<dbReference type="InterPro" id="IPR036249">
    <property type="entry name" value="Thioredoxin-like_sf"/>
</dbReference>
<dbReference type="EMBL" id="CACRXK020002988">
    <property type="protein sequence ID" value="CAB3996962.1"/>
    <property type="molecule type" value="Genomic_DNA"/>
</dbReference>
<dbReference type="PROSITE" id="PS50405">
    <property type="entry name" value="GST_CTER"/>
    <property type="match status" value="1"/>
</dbReference>
<dbReference type="InterPro" id="IPR040079">
    <property type="entry name" value="Glutathione_S-Trfase"/>
</dbReference>
<organism evidence="1 2">
    <name type="scientific">Paramuricea clavata</name>
    <name type="common">Red gorgonian</name>
    <name type="synonym">Violescent sea-whip</name>
    <dbReference type="NCBI Taxonomy" id="317549"/>
    <lineage>
        <taxon>Eukaryota</taxon>
        <taxon>Metazoa</taxon>
        <taxon>Cnidaria</taxon>
        <taxon>Anthozoa</taxon>
        <taxon>Octocorallia</taxon>
        <taxon>Malacalcyonacea</taxon>
        <taxon>Plexauridae</taxon>
        <taxon>Paramuricea</taxon>
    </lineage>
</organism>
<dbReference type="SFLD" id="SFLDS00019">
    <property type="entry name" value="Glutathione_Transferase_(cytos"/>
    <property type="match status" value="1"/>
</dbReference>
<protein>
    <submittedName>
        <fullName evidence="1">Glutathione S-transferase A-like</fullName>
    </submittedName>
</protein>
<gene>
    <name evidence="1" type="ORF">PACLA_8A007803</name>
</gene>